<keyword evidence="2" id="KW-1185">Reference proteome</keyword>
<proteinExistence type="predicted"/>
<evidence type="ECO:0000313" key="1">
    <source>
        <dbReference type="EMBL" id="KAK5991987.1"/>
    </source>
</evidence>
<dbReference type="Gene3D" id="1.25.40.10">
    <property type="entry name" value="Tetratricopeptide repeat domain"/>
    <property type="match status" value="1"/>
</dbReference>
<protein>
    <submittedName>
        <fullName evidence="1">Uncharacterized protein</fullName>
    </submittedName>
</protein>
<accession>A0ABR0SIL0</accession>
<dbReference type="InterPro" id="IPR010323">
    <property type="entry name" value="DUF924"/>
</dbReference>
<dbReference type="InterPro" id="IPR011990">
    <property type="entry name" value="TPR-like_helical_dom_sf"/>
</dbReference>
<gene>
    <name evidence="1" type="ORF">PT974_05383</name>
</gene>
<dbReference type="Pfam" id="PF06041">
    <property type="entry name" value="DUF924"/>
    <property type="match status" value="1"/>
</dbReference>
<evidence type="ECO:0000313" key="2">
    <source>
        <dbReference type="Proteomes" id="UP001338125"/>
    </source>
</evidence>
<name>A0ABR0SIL0_9HYPO</name>
<dbReference type="Proteomes" id="UP001338125">
    <property type="component" value="Unassembled WGS sequence"/>
</dbReference>
<sequence length="303" mass="34423">MAQDLKSVLTPSLFKTLAEARAPFSKSEPLDFNLVGQQIFGFSSYDSKIRGPAWPALVALSETGLDNVPDLMSFLPDPSSPEFPQQCFGLVELLDQAPRALFRGVDGRWIDAYFGVLSQRLADAWYALPAEQRPDAWPRWRDEVKVSFDYWVIVRFFFAAVFVHSESIQHQNIGLAMNEELRQLAESRTGETDPNRAERSVILSDTMAFAKDFSAGAPSGEDLTMQKWTFWFARLMDVHWPIINAYGRYPYRNAIIGRESTEEEKEWIEKTNHFAEASPEVAEHIRKDIAAGTWTPLGPEPRT</sequence>
<dbReference type="SUPFAM" id="SSF48452">
    <property type="entry name" value="TPR-like"/>
    <property type="match status" value="1"/>
</dbReference>
<dbReference type="EMBL" id="JAVFKD010000012">
    <property type="protein sequence ID" value="KAK5991987.1"/>
    <property type="molecule type" value="Genomic_DNA"/>
</dbReference>
<reference evidence="1 2" key="1">
    <citation type="submission" date="2024-01" db="EMBL/GenBank/DDBJ databases">
        <title>Complete genome of Cladobotryum mycophilum ATHUM6906.</title>
        <authorList>
            <person name="Christinaki A.C."/>
            <person name="Myridakis A.I."/>
            <person name="Kouvelis V.N."/>
        </authorList>
    </citation>
    <scope>NUCLEOTIDE SEQUENCE [LARGE SCALE GENOMIC DNA]</scope>
    <source>
        <strain evidence="1 2">ATHUM6906</strain>
    </source>
</reference>
<comment type="caution">
    <text evidence="1">The sequence shown here is derived from an EMBL/GenBank/DDBJ whole genome shotgun (WGS) entry which is preliminary data.</text>
</comment>
<organism evidence="1 2">
    <name type="scientific">Cladobotryum mycophilum</name>
    <dbReference type="NCBI Taxonomy" id="491253"/>
    <lineage>
        <taxon>Eukaryota</taxon>
        <taxon>Fungi</taxon>
        <taxon>Dikarya</taxon>
        <taxon>Ascomycota</taxon>
        <taxon>Pezizomycotina</taxon>
        <taxon>Sordariomycetes</taxon>
        <taxon>Hypocreomycetidae</taxon>
        <taxon>Hypocreales</taxon>
        <taxon>Hypocreaceae</taxon>
        <taxon>Cladobotryum</taxon>
    </lineage>
</organism>